<reference evidence="1 2" key="1">
    <citation type="submission" date="2018-07" db="EMBL/GenBank/DDBJ databases">
        <title>Genomic Encyclopedia of Type Strains, Phase IV (KMG-IV): sequencing the most valuable type-strain genomes for metagenomic binning, comparative biology and taxonomic classification.</title>
        <authorList>
            <person name="Goeker M."/>
        </authorList>
    </citation>
    <scope>NUCLEOTIDE SEQUENCE [LARGE SCALE GENOMIC DNA]</scope>
    <source>
        <strain evidence="1 2">DSM 103736</strain>
    </source>
</reference>
<evidence type="ECO:0000313" key="2">
    <source>
        <dbReference type="Proteomes" id="UP000254848"/>
    </source>
</evidence>
<dbReference type="InterPro" id="IPR010272">
    <property type="entry name" value="T6SS_TssF"/>
</dbReference>
<keyword evidence="2" id="KW-1185">Reference proteome</keyword>
<dbReference type="AlphaFoldDB" id="A0A370Q6Y3"/>
<comment type="caution">
    <text evidence="1">The sequence shown here is derived from an EMBL/GenBank/DDBJ whole genome shotgun (WGS) entry which is preliminary data.</text>
</comment>
<name>A0A370Q6Y3_9GAMM</name>
<dbReference type="Proteomes" id="UP000254848">
    <property type="component" value="Unassembled WGS sequence"/>
</dbReference>
<gene>
    <name evidence="1" type="ORF">C8D90_11451</name>
</gene>
<dbReference type="NCBIfam" id="TIGR03359">
    <property type="entry name" value="VI_chp_6"/>
    <property type="match status" value="1"/>
</dbReference>
<evidence type="ECO:0000313" key="1">
    <source>
        <dbReference type="EMBL" id="RDK84132.1"/>
    </source>
</evidence>
<dbReference type="EMBL" id="QRAP01000014">
    <property type="protein sequence ID" value="RDK84132.1"/>
    <property type="molecule type" value="Genomic_DNA"/>
</dbReference>
<dbReference type="RefSeq" id="WP_115460325.1">
    <property type="nucleotide sequence ID" value="NZ_QRAP01000014.1"/>
</dbReference>
<dbReference type="PANTHER" id="PTHR35370:SF1">
    <property type="entry name" value="TYPE VI SECRETION SYSTEM COMPONENT TSSF1"/>
    <property type="match status" value="1"/>
</dbReference>
<dbReference type="OrthoDB" id="9763676at2"/>
<organism evidence="1 2">
    <name type="scientific">Enterobacillus tribolii</name>
    <dbReference type="NCBI Taxonomy" id="1487935"/>
    <lineage>
        <taxon>Bacteria</taxon>
        <taxon>Pseudomonadati</taxon>
        <taxon>Pseudomonadota</taxon>
        <taxon>Gammaproteobacteria</taxon>
        <taxon>Enterobacterales</taxon>
        <taxon>Hafniaceae</taxon>
        <taxon>Enterobacillus</taxon>
    </lineage>
</organism>
<protein>
    <submittedName>
        <fullName evidence="1">Type VI secretion system protein ImpG</fullName>
    </submittedName>
</protein>
<dbReference type="Pfam" id="PF05947">
    <property type="entry name" value="T6SS_TssF"/>
    <property type="match status" value="1"/>
</dbReference>
<dbReference type="PANTHER" id="PTHR35370">
    <property type="entry name" value="CYTOPLASMIC PROTEIN-RELATED-RELATED"/>
    <property type="match status" value="1"/>
</dbReference>
<proteinExistence type="predicted"/>
<sequence>MERKQLEYYNRELAYLREMGGEFAEKYPKVAGRLGMHGIDVADPYVERLMEGFAFLTSRVQLKMDAEFPRFSQRLLEIIYPNYLAPTPSMAIAELLPDGSKGDISAGFVIPRGTTMDSQTLKKNGITCSYTTAHNVTLQPVRLAQIELGSIPADLPMTELGMQHDGAVSALRIRLECFETVTLNSLKLDQLVFYLSGPDQQAQQLLELLMEHATGIICQTVEAKPLRRILPDDALRQEGFDADQALLPNDLRNFDGYRLLQEYFAFPARFQFFSISGLSALLNNLGEERKEVRQFDIVVLLDKQDVPLERVVDVNHLALNCTPVINLFPKIADRITVSEKNHEYHLVVDNIRPLDYEVFSIQRLRGSASEKRFEQDFRPFYNTLNDDDGNYGAYFSLRREQRTLSDHARQYGTRTGYIGSEVFVSLVDERQSPWHGALKYLSADVLCTSRDLPLMLQQQEQGNFVMPDSIPIRKVVLRKGPTAPRPALAEDMITWRLISQLQLNYLSIMDGDPEQGAAALRQLLGLYGDLSEPAVAKQIQGIRHCKLRPSYQRVPVPGPIVFARGIAIDLTIDEQAFSGGNPYLLGSVLEYLFSRLVSINAFTQVTMFSQQRGEIACWPARMGKRTLI</sequence>
<dbReference type="PIRSF" id="PIRSF028304">
    <property type="entry name" value="UCP028304"/>
    <property type="match status" value="1"/>
</dbReference>
<accession>A0A370Q6Y3</accession>